<feature type="domain" description="Fibronectin type-III" evidence="2">
    <location>
        <begin position="3"/>
        <end position="103"/>
    </location>
</feature>
<dbReference type="Proteomes" id="UP001626550">
    <property type="component" value="Unassembled WGS sequence"/>
</dbReference>
<accession>A0ABD2PQL5</accession>
<dbReference type="SMART" id="SM00060">
    <property type="entry name" value="FN3"/>
    <property type="match status" value="3"/>
</dbReference>
<evidence type="ECO:0000313" key="3">
    <source>
        <dbReference type="EMBL" id="KAL3309343.1"/>
    </source>
</evidence>
<evidence type="ECO:0000259" key="2">
    <source>
        <dbReference type="PROSITE" id="PS50853"/>
    </source>
</evidence>
<proteinExistence type="predicted"/>
<keyword evidence="4" id="KW-1185">Reference proteome</keyword>
<dbReference type="PANTHER" id="PTHR46708">
    <property type="entry name" value="TENASCIN"/>
    <property type="match status" value="1"/>
</dbReference>
<name>A0ABD2PQL5_9PLAT</name>
<gene>
    <name evidence="3" type="ORF">Ciccas_012112</name>
</gene>
<dbReference type="Gene3D" id="2.60.40.10">
    <property type="entry name" value="Immunoglobulins"/>
    <property type="match status" value="3"/>
</dbReference>
<dbReference type="InterPro" id="IPR050991">
    <property type="entry name" value="ECM_Regulatory_Proteins"/>
</dbReference>
<dbReference type="InterPro" id="IPR003961">
    <property type="entry name" value="FN3_dom"/>
</dbReference>
<dbReference type="InterPro" id="IPR013783">
    <property type="entry name" value="Ig-like_fold"/>
</dbReference>
<dbReference type="InterPro" id="IPR036116">
    <property type="entry name" value="FN3_sf"/>
</dbReference>
<evidence type="ECO:0000313" key="4">
    <source>
        <dbReference type="Proteomes" id="UP001626550"/>
    </source>
</evidence>
<comment type="caution">
    <text evidence="3">The sequence shown here is derived from an EMBL/GenBank/DDBJ whole genome shotgun (WGS) entry which is preliminary data.</text>
</comment>
<keyword evidence="1" id="KW-0677">Repeat</keyword>
<evidence type="ECO:0000256" key="1">
    <source>
        <dbReference type="ARBA" id="ARBA00022737"/>
    </source>
</evidence>
<dbReference type="CDD" id="cd00063">
    <property type="entry name" value="FN3"/>
    <property type="match status" value="2"/>
</dbReference>
<dbReference type="EMBL" id="JBJKFK010004031">
    <property type="protein sequence ID" value="KAL3309343.1"/>
    <property type="molecule type" value="Genomic_DNA"/>
</dbReference>
<feature type="domain" description="Fibronectin type-III" evidence="2">
    <location>
        <begin position="105"/>
        <end position="201"/>
    </location>
</feature>
<dbReference type="AlphaFoldDB" id="A0ABD2PQL5"/>
<dbReference type="PROSITE" id="PS50853">
    <property type="entry name" value="FN3"/>
    <property type="match status" value="3"/>
</dbReference>
<organism evidence="3 4">
    <name type="scientific">Cichlidogyrus casuarinus</name>
    <dbReference type="NCBI Taxonomy" id="1844966"/>
    <lineage>
        <taxon>Eukaryota</taxon>
        <taxon>Metazoa</taxon>
        <taxon>Spiralia</taxon>
        <taxon>Lophotrochozoa</taxon>
        <taxon>Platyhelminthes</taxon>
        <taxon>Monogenea</taxon>
        <taxon>Monopisthocotylea</taxon>
        <taxon>Dactylogyridea</taxon>
        <taxon>Ancyrocephalidae</taxon>
        <taxon>Cichlidogyrus</taxon>
    </lineage>
</organism>
<dbReference type="SUPFAM" id="SSF49265">
    <property type="entry name" value="Fibronectin type III"/>
    <property type="match status" value="2"/>
</dbReference>
<protein>
    <recommendedName>
        <fullName evidence="2">Fibronectin type-III domain-containing protein</fullName>
    </recommendedName>
</protein>
<feature type="domain" description="Fibronectin type-III" evidence="2">
    <location>
        <begin position="207"/>
        <end position="300"/>
    </location>
</feature>
<sequence length="313" mass="32629">MFAPNLFVAGYITSTSASLTWQALPQTSTTVTGASLAGYLINYWGVSGTNTPINNIPPKDTSKLLDGLKPCSSYSATIRGFSNQQSNQNGLYTNPITFTTLPSTDTGTLTVSSTSVTANQASIAVTETGATRSACGVYILQYVVEYSDGSQVATYKSPLNTQLVSNLQPSTTYTVKVSVVDSTSGSAGSNATTSFMTTALPKIVIPPPTSLAATSTTGSSITLVWVSAQPPSSITITGYEVVYTGPDGTSKTATIPLTTITGLKPCSLYSITVKTVGTENNGNVIQSELSTPVRVQTGVGSNFVEDFIHDIFL</sequence>
<dbReference type="Pfam" id="PF00041">
    <property type="entry name" value="fn3"/>
    <property type="match status" value="2"/>
</dbReference>
<dbReference type="PANTHER" id="PTHR46708:SF2">
    <property type="entry name" value="FIBRONECTIN TYPE-III DOMAIN-CONTAINING PROTEIN"/>
    <property type="match status" value="1"/>
</dbReference>
<reference evidence="3 4" key="1">
    <citation type="submission" date="2024-11" db="EMBL/GenBank/DDBJ databases">
        <title>Adaptive evolution of stress response genes in parasites aligns with host niche diversity.</title>
        <authorList>
            <person name="Hahn C."/>
            <person name="Resl P."/>
        </authorList>
    </citation>
    <scope>NUCLEOTIDE SEQUENCE [LARGE SCALE GENOMIC DNA]</scope>
    <source>
        <strain evidence="3">EGGRZ-B1_66</strain>
        <tissue evidence="3">Body</tissue>
    </source>
</reference>